<keyword evidence="1" id="KW-0732">Signal</keyword>
<dbReference type="AlphaFoldDB" id="A0A0N5AHR1"/>
<feature type="domain" description="BPTI/Kunitz inhibitor" evidence="2">
    <location>
        <begin position="141"/>
        <end position="193"/>
    </location>
</feature>
<keyword evidence="3" id="KW-1185">Reference proteome</keyword>
<proteinExistence type="predicted"/>
<dbReference type="Gene3D" id="4.10.410.10">
    <property type="entry name" value="Pancreatic trypsin inhibitor Kunitz domain"/>
    <property type="match status" value="1"/>
</dbReference>
<feature type="chain" id="PRO_5005893072" evidence="1">
    <location>
        <begin position="19"/>
        <end position="195"/>
    </location>
</feature>
<dbReference type="STRING" id="451379.A0A0N5AHR1"/>
<dbReference type="PANTHER" id="PTHR46339">
    <property type="entry name" value="PROTEIN CBG15282-RELATED"/>
    <property type="match status" value="1"/>
</dbReference>
<dbReference type="Pfam" id="PF00014">
    <property type="entry name" value="Kunitz_BPTI"/>
    <property type="match status" value="1"/>
</dbReference>
<dbReference type="GO" id="GO:0004867">
    <property type="term" value="F:serine-type endopeptidase inhibitor activity"/>
    <property type="evidence" value="ECO:0007669"/>
    <property type="project" value="InterPro"/>
</dbReference>
<evidence type="ECO:0000313" key="3">
    <source>
        <dbReference type="Proteomes" id="UP000046393"/>
    </source>
</evidence>
<dbReference type="Proteomes" id="UP000046393">
    <property type="component" value="Unplaced"/>
</dbReference>
<feature type="signal peptide" evidence="1">
    <location>
        <begin position="1"/>
        <end position="18"/>
    </location>
</feature>
<evidence type="ECO:0000256" key="1">
    <source>
        <dbReference type="SAM" id="SignalP"/>
    </source>
</evidence>
<evidence type="ECO:0000259" key="2">
    <source>
        <dbReference type="SMART" id="SM00131"/>
    </source>
</evidence>
<reference evidence="4" key="1">
    <citation type="submission" date="2017-02" db="UniProtKB">
        <authorList>
            <consortium name="WormBaseParasite"/>
        </authorList>
    </citation>
    <scope>IDENTIFICATION</scope>
</reference>
<sequence length="195" mass="21608">MIKIVAVAFCCFCASVSAESCTTDPDCDKLWPRATCRNGRCICPENTIRRKSESYGWVCVSLFDASTGMIGSPFTCPLPEGGGHLVAQVKDGQTLCNPKKKDSCPKNYECIITVGQISGQSNTGVCCPRRENSAKDLLLEETCRQKPSISPEGWIVRWYFNGAQCKQFNWNPEKNSTSANNFTTKKHCESYCKFA</sequence>
<dbReference type="SMART" id="SM00131">
    <property type="entry name" value="KU"/>
    <property type="match status" value="1"/>
</dbReference>
<organism evidence="3 4">
    <name type="scientific">Syphacia muris</name>
    <dbReference type="NCBI Taxonomy" id="451379"/>
    <lineage>
        <taxon>Eukaryota</taxon>
        <taxon>Metazoa</taxon>
        <taxon>Ecdysozoa</taxon>
        <taxon>Nematoda</taxon>
        <taxon>Chromadorea</taxon>
        <taxon>Rhabditida</taxon>
        <taxon>Spirurina</taxon>
        <taxon>Oxyuridomorpha</taxon>
        <taxon>Oxyuroidea</taxon>
        <taxon>Oxyuridae</taxon>
        <taxon>Syphacia</taxon>
    </lineage>
</organism>
<accession>A0A0N5AHR1</accession>
<name>A0A0N5AHR1_9BILA</name>
<dbReference type="Pfam" id="PF14625">
    <property type="entry name" value="Lustrin_cystein"/>
    <property type="match status" value="1"/>
</dbReference>
<dbReference type="InterPro" id="IPR036880">
    <property type="entry name" value="Kunitz_BPTI_sf"/>
</dbReference>
<evidence type="ECO:0000313" key="4">
    <source>
        <dbReference type="WBParaSite" id="SMUV_0000392201-mRNA-1"/>
    </source>
</evidence>
<dbReference type="InterPro" id="IPR028150">
    <property type="entry name" value="Lustrin_cystein"/>
</dbReference>
<dbReference type="PANTHER" id="PTHR46339:SF9">
    <property type="entry name" value="BPTI_KUNITZ INHIBITOR DOMAIN-CONTAINING PROTEIN"/>
    <property type="match status" value="1"/>
</dbReference>
<protein>
    <submittedName>
        <fullName evidence="4">BPTI/Kunitz inhibitor domain-containing protein</fullName>
    </submittedName>
</protein>
<dbReference type="SUPFAM" id="SSF57362">
    <property type="entry name" value="BPTI-like"/>
    <property type="match status" value="1"/>
</dbReference>
<dbReference type="WBParaSite" id="SMUV_0000392201-mRNA-1">
    <property type="protein sequence ID" value="SMUV_0000392201-mRNA-1"/>
    <property type="gene ID" value="SMUV_0000392201"/>
</dbReference>
<dbReference type="InterPro" id="IPR002223">
    <property type="entry name" value="Kunitz_BPTI"/>
</dbReference>
<dbReference type="InterPro" id="IPR053014">
    <property type="entry name" value="Cuticle_assoc_divergent"/>
</dbReference>